<evidence type="ECO:0000313" key="2">
    <source>
        <dbReference type="EMBL" id="OGY23919.1"/>
    </source>
</evidence>
<gene>
    <name evidence="2" type="ORF">A2126_04990</name>
</gene>
<keyword evidence="1" id="KW-1133">Transmembrane helix</keyword>
<evidence type="ECO:0000313" key="3">
    <source>
        <dbReference type="Proteomes" id="UP000178493"/>
    </source>
</evidence>
<sequence>MTNQKISCKINANKKLPSRQSFLFCPPSRKASEDKHVNIPRAKSIATQNDRRCSLVTTLAIAAIAVTVIGAFGLFNTIAALWRPNKPSYAERRLGLVFPEEGEGGKRS</sequence>
<protein>
    <submittedName>
        <fullName evidence="2">Uncharacterized protein</fullName>
    </submittedName>
</protein>
<evidence type="ECO:0000256" key="1">
    <source>
        <dbReference type="SAM" id="Phobius"/>
    </source>
</evidence>
<name>A0A1G1W8B5_9BACT</name>
<reference evidence="2 3" key="1">
    <citation type="journal article" date="2016" name="Nat. Commun.">
        <title>Thousands of microbial genomes shed light on interconnected biogeochemical processes in an aquifer system.</title>
        <authorList>
            <person name="Anantharaman K."/>
            <person name="Brown C.T."/>
            <person name="Hug L.A."/>
            <person name="Sharon I."/>
            <person name="Castelle C.J."/>
            <person name="Probst A.J."/>
            <person name="Thomas B.C."/>
            <person name="Singh A."/>
            <person name="Wilkins M.J."/>
            <person name="Karaoz U."/>
            <person name="Brodie E.L."/>
            <person name="Williams K.H."/>
            <person name="Hubbard S.S."/>
            <person name="Banfield J.F."/>
        </authorList>
    </citation>
    <scope>NUCLEOTIDE SEQUENCE [LARGE SCALE GENOMIC DNA]</scope>
</reference>
<proteinExistence type="predicted"/>
<dbReference type="AlphaFoldDB" id="A0A1G1W8B5"/>
<feature type="transmembrane region" description="Helical" evidence="1">
    <location>
        <begin position="59"/>
        <end position="82"/>
    </location>
</feature>
<keyword evidence="1" id="KW-0812">Transmembrane</keyword>
<dbReference type="Proteomes" id="UP000178493">
    <property type="component" value="Unassembled WGS sequence"/>
</dbReference>
<dbReference type="EMBL" id="MHCO01000025">
    <property type="protein sequence ID" value="OGY23919.1"/>
    <property type="molecule type" value="Genomic_DNA"/>
</dbReference>
<organism evidence="2 3">
    <name type="scientific">Candidatus Woykebacteria bacterium GWB1_45_5</name>
    <dbReference type="NCBI Taxonomy" id="1802592"/>
    <lineage>
        <taxon>Bacteria</taxon>
        <taxon>Candidatus Woykeibacteriota</taxon>
    </lineage>
</organism>
<comment type="caution">
    <text evidence="2">The sequence shown here is derived from an EMBL/GenBank/DDBJ whole genome shotgun (WGS) entry which is preliminary data.</text>
</comment>
<accession>A0A1G1W8B5</accession>
<keyword evidence="1" id="KW-0472">Membrane</keyword>